<organism evidence="1 2">
    <name type="scientific">Thalassospira indica</name>
    <dbReference type="NCBI Taxonomy" id="1891279"/>
    <lineage>
        <taxon>Bacteria</taxon>
        <taxon>Pseudomonadati</taxon>
        <taxon>Pseudomonadota</taxon>
        <taxon>Alphaproteobacteria</taxon>
        <taxon>Rhodospirillales</taxon>
        <taxon>Thalassospiraceae</taxon>
        <taxon>Thalassospira</taxon>
    </lineage>
</organism>
<name>A0ABM6Y1I4_9PROT</name>
<dbReference type="EMBL" id="CP031555">
    <property type="protein sequence ID" value="AXO15798.1"/>
    <property type="molecule type" value="Genomic_DNA"/>
</dbReference>
<evidence type="ECO:0000313" key="1">
    <source>
        <dbReference type="EMBL" id="AXO15798.1"/>
    </source>
</evidence>
<evidence type="ECO:0008006" key="3">
    <source>
        <dbReference type="Google" id="ProtNLM"/>
    </source>
</evidence>
<protein>
    <recommendedName>
        <fullName evidence="3">Solute-binding protein family 3/N-terminal domain-containing protein</fullName>
    </recommendedName>
</protein>
<dbReference type="SUPFAM" id="SSF53850">
    <property type="entry name" value="Periplasmic binding protein-like II"/>
    <property type="match status" value="1"/>
</dbReference>
<keyword evidence="2" id="KW-1185">Reference proteome</keyword>
<evidence type="ECO:0000313" key="2">
    <source>
        <dbReference type="Proteomes" id="UP000256971"/>
    </source>
</evidence>
<dbReference type="Proteomes" id="UP000256971">
    <property type="component" value="Chromosome"/>
</dbReference>
<dbReference type="Gene3D" id="3.40.190.10">
    <property type="entry name" value="Periplasmic binding protein-like II"/>
    <property type="match status" value="2"/>
</dbReference>
<reference evidence="1 2" key="1">
    <citation type="submission" date="2018-08" db="EMBL/GenBank/DDBJ databases">
        <title>Complete genome sequence of type strain Thalassospira indica MCCC 1A01103T, isolated from isolated from deep seawater of the Indian Ocean.</title>
        <authorList>
            <person name="Liu Y."/>
        </authorList>
    </citation>
    <scope>NUCLEOTIDE SEQUENCE [LARGE SCALE GENOMIC DNA]</scope>
    <source>
        <strain evidence="1 2">PB8BT</strain>
    </source>
</reference>
<proteinExistence type="predicted"/>
<gene>
    <name evidence="1" type="ORF">DY252_17405</name>
</gene>
<sequence length="245" mass="26271">MARTSKHSFATACVFATICFMAAVLSFGVLSSAKADEECLRIAMPELQSSPQKLDLYRQVMKDEGLCVSPVALPQTRAVVALRSGRLDGVFAARDDLPELVNLPLVSGDVLLGSLAGYLVVREGPVNKIADLTTEVVGVPLGATWCTKLVEQYANVIRVPRGTAMLKEMLAEGRIDAMLADAYSLGLAGGVPDGYKAVEVDHFDVHSWLKAEFADIKPQFDRATRAFLAKLGITISCCDKAAPPN</sequence>
<accession>A0ABM6Y1I4</accession>